<evidence type="ECO:0000313" key="2">
    <source>
        <dbReference type="Proteomes" id="UP000184073"/>
    </source>
</evidence>
<dbReference type="Proteomes" id="UP000184073">
    <property type="component" value="Unassembled WGS sequence"/>
</dbReference>
<name>A0A1L9P660_ASPVE</name>
<organism evidence="1 2">
    <name type="scientific">Aspergillus versicolor CBS 583.65</name>
    <dbReference type="NCBI Taxonomy" id="1036611"/>
    <lineage>
        <taxon>Eukaryota</taxon>
        <taxon>Fungi</taxon>
        <taxon>Dikarya</taxon>
        <taxon>Ascomycota</taxon>
        <taxon>Pezizomycotina</taxon>
        <taxon>Eurotiomycetes</taxon>
        <taxon>Eurotiomycetidae</taxon>
        <taxon>Eurotiales</taxon>
        <taxon>Aspergillaceae</taxon>
        <taxon>Aspergillus</taxon>
        <taxon>Aspergillus subgen. Nidulantes</taxon>
    </lineage>
</organism>
<sequence>MVMVDMLDEMVYEVCNGLRISRVDGTRGIIARSYRHQYPEGFHLGPSHLGINFLQNSPILRALNDKFCTNLNRQRRKCEVKLQHLVPALPATSEPIECGRWKVFIRSGARVLSKQGRREADFARPQRPRLYQHLSPFTVLFLPSNRFSTTHLGFFLSDTLRFCRSDTVYEQVLVLGG</sequence>
<evidence type="ECO:0000313" key="1">
    <source>
        <dbReference type="EMBL" id="OJI97010.1"/>
    </source>
</evidence>
<dbReference type="VEuPathDB" id="FungiDB:ASPVEDRAFT_264698"/>
<protein>
    <submittedName>
        <fullName evidence="1">Uncharacterized protein</fullName>
    </submittedName>
</protein>
<dbReference type="EMBL" id="KV878125">
    <property type="protein sequence ID" value="OJI97010.1"/>
    <property type="molecule type" value="Genomic_DNA"/>
</dbReference>
<dbReference type="AlphaFoldDB" id="A0A1L9P660"/>
<accession>A0A1L9P660</accession>
<keyword evidence="2" id="KW-1185">Reference proteome</keyword>
<gene>
    <name evidence="1" type="ORF">ASPVEDRAFT_264698</name>
</gene>
<reference evidence="2" key="1">
    <citation type="journal article" date="2017" name="Genome Biol.">
        <title>Comparative genomics reveals high biological diversity and specific adaptations in the industrially and medically important fungal genus Aspergillus.</title>
        <authorList>
            <person name="de Vries R.P."/>
            <person name="Riley R."/>
            <person name="Wiebenga A."/>
            <person name="Aguilar-Osorio G."/>
            <person name="Amillis S."/>
            <person name="Uchima C.A."/>
            <person name="Anderluh G."/>
            <person name="Asadollahi M."/>
            <person name="Askin M."/>
            <person name="Barry K."/>
            <person name="Battaglia E."/>
            <person name="Bayram O."/>
            <person name="Benocci T."/>
            <person name="Braus-Stromeyer S.A."/>
            <person name="Caldana C."/>
            <person name="Canovas D."/>
            <person name="Cerqueira G.C."/>
            <person name="Chen F."/>
            <person name="Chen W."/>
            <person name="Choi C."/>
            <person name="Clum A."/>
            <person name="Dos Santos R.A."/>
            <person name="Damasio A.R."/>
            <person name="Diallinas G."/>
            <person name="Emri T."/>
            <person name="Fekete E."/>
            <person name="Flipphi M."/>
            <person name="Freyberg S."/>
            <person name="Gallo A."/>
            <person name="Gournas C."/>
            <person name="Habgood R."/>
            <person name="Hainaut M."/>
            <person name="Harispe M.L."/>
            <person name="Henrissat B."/>
            <person name="Hilden K.S."/>
            <person name="Hope R."/>
            <person name="Hossain A."/>
            <person name="Karabika E."/>
            <person name="Karaffa L."/>
            <person name="Karanyi Z."/>
            <person name="Krasevec N."/>
            <person name="Kuo A."/>
            <person name="Kusch H."/>
            <person name="LaButti K."/>
            <person name="Lagendijk E.L."/>
            <person name="Lapidus A."/>
            <person name="Levasseur A."/>
            <person name="Lindquist E."/>
            <person name="Lipzen A."/>
            <person name="Logrieco A.F."/>
            <person name="MacCabe A."/>
            <person name="Maekelae M.R."/>
            <person name="Malavazi I."/>
            <person name="Melin P."/>
            <person name="Meyer V."/>
            <person name="Mielnichuk N."/>
            <person name="Miskei M."/>
            <person name="Molnar A.P."/>
            <person name="Mule G."/>
            <person name="Ngan C.Y."/>
            <person name="Orejas M."/>
            <person name="Orosz E."/>
            <person name="Ouedraogo J.P."/>
            <person name="Overkamp K.M."/>
            <person name="Park H.-S."/>
            <person name="Perrone G."/>
            <person name="Piumi F."/>
            <person name="Punt P.J."/>
            <person name="Ram A.F."/>
            <person name="Ramon A."/>
            <person name="Rauscher S."/>
            <person name="Record E."/>
            <person name="Riano-Pachon D.M."/>
            <person name="Robert V."/>
            <person name="Roehrig J."/>
            <person name="Ruller R."/>
            <person name="Salamov A."/>
            <person name="Salih N.S."/>
            <person name="Samson R.A."/>
            <person name="Sandor E."/>
            <person name="Sanguinetti M."/>
            <person name="Schuetze T."/>
            <person name="Sepcic K."/>
            <person name="Shelest E."/>
            <person name="Sherlock G."/>
            <person name="Sophianopoulou V."/>
            <person name="Squina F.M."/>
            <person name="Sun H."/>
            <person name="Susca A."/>
            <person name="Todd R.B."/>
            <person name="Tsang A."/>
            <person name="Unkles S.E."/>
            <person name="van de Wiele N."/>
            <person name="van Rossen-Uffink D."/>
            <person name="Oliveira J.V."/>
            <person name="Vesth T.C."/>
            <person name="Visser J."/>
            <person name="Yu J.-H."/>
            <person name="Zhou M."/>
            <person name="Andersen M.R."/>
            <person name="Archer D.B."/>
            <person name="Baker S.E."/>
            <person name="Benoit I."/>
            <person name="Brakhage A.A."/>
            <person name="Braus G.H."/>
            <person name="Fischer R."/>
            <person name="Frisvad J.C."/>
            <person name="Goldman G.H."/>
            <person name="Houbraken J."/>
            <person name="Oakley B."/>
            <person name="Pocsi I."/>
            <person name="Scazzocchio C."/>
            <person name="Seiboth B."/>
            <person name="vanKuyk P.A."/>
            <person name="Wortman J."/>
            <person name="Dyer P.S."/>
            <person name="Grigoriev I.V."/>
        </authorList>
    </citation>
    <scope>NUCLEOTIDE SEQUENCE [LARGE SCALE GENOMIC DNA]</scope>
    <source>
        <strain evidence="2">CBS 583.65</strain>
    </source>
</reference>
<dbReference type="GeneID" id="63725423"/>
<proteinExistence type="predicted"/>
<dbReference type="RefSeq" id="XP_040662773.1">
    <property type="nucleotide sequence ID" value="XM_040809912.1"/>
</dbReference>